<dbReference type="AlphaFoldDB" id="A0A9P0YMB5"/>
<name>A0A9P0YMB5_CUSEU</name>
<feature type="transmembrane region" description="Helical" evidence="8">
    <location>
        <begin position="79"/>
        <end position="102"/>
    </location>
</feature>
<evidence type="ECO:0000256" key="2">
    <source>
        <dbReference type="ARBA" id="ARBA00006574"/>
    </source>
</evidence>
<evidence type="ECO:0000313" key="10">
    <source>
        <dbReference type="Proteomes" id="UP001152484"/>
    </source>
</evidence>
<dbReference type="Pfam" id="PF03094">
    <property type="entry name" value="Mlo"/>
    <property type="match status" value="1"/>
</dbReference>
<evidence type="ECO:0000256" key="1">
    <source>
        <dbReference type="ARBA" id="ARBA00004141"/>
    </source>
</evidence>
<dbReference type="PANTHER" id="PTHR31942:SF54">
    <property type="entry name" value="MLO-LIKE PROTEIN 13"/>
    <property type="match status" value="1"/>
</dbReference>
<dbReference type="GO" id="GO:0006952">
    <property type="term" value="P:defense response"/>
    <property type="evidence" value="ECO:0007669"/>
    <property type="project" value="UniProtKB-KW"/>
</dbReference>
<dbReference type="OrthoDB" id="1388414at2759"/>
<evidence type="ECO:0000256" key="7">
    <source>
        <dbReference type="ARBA" id="ARBA00023265"/>
    </source>
</evidence>
<keyword evidence="3 8" id="KW-0812">Transmembrane</keyword>
<evidence type="ECO:0000256" key="3">
    <source>
        <dbReference type="ARBA" id="ARBA00022692"/>
    </source>
</evidence>
<dbReference type="GO" id="GO:0016020">
    <property type="term" value="C:membrane"/>
    <property type="evidence" value="ECO:0007669"/>
    <property type="project" value="UniProtKB-SubCell"/>
</dbReference>
<reference evidence="9" key="1">
    <citation type="submission" date="2022-07" db="EMBL/GenBank/DDBJ databases">
        <authorList>
            <person name="Macas J."/>
            <person name="Novak P."/>
            <person name="Neumann P."/>
        </authorList>
    </citation>
    <scope>NUCLEOTIDE SEQUENCE</scope>
</reference>
<comment type="similarity">
    <text evidence="2">Belongs to the MLO family.</text>
</comment>
<evidence type="ECO:0000256" key="5">
    <source>
        <dbReference type="ARBA" id="ARBA00022989"/>
    </source>
</evidence>
<comment type="caution">
    <text evidence="9">The sequence shown here is derived from an EMBL/GenBank/DDBJ whole genome shotgun (WGS) entry which is preliminary data.</text>
</comment>
<accession>A0A9P0YMB5</accession>
<comment type="subcellular location">
    <subcellularLocation>
        <location evidence="1">Membrane</location>
        <topology evidence="1">Multi-pass membrane protein</topology>
    </subcellularLocation>
</comment>
<keyword evidence="4" id="KW-0611">Plant defense</keyword>
<keyword evidence="10" id="KW-1185">Reference proteome</keyword>
<dbReference type="PANTHER" id="PTHR31942">
    <property type="entry name" value="MLO-LIKE PROTEIN 1"/>
    <property type="match status" value="1"/>
</dbReference>
<gene>
    <name evidence="9" type="ORF">CEURO_LOCUS3087</name>
</gene>
<keyword evidence="5 8" id="KW-1133">Transmembrane helix</keyword>
<protein>
    <submittedName>
        <fullName evidence="9">Uncharacterized protein</fullName>
    </submittedName>
</protein>
<organism evidence="9 10">
    <name type="scientific">Cuscuta europaea</name>
    <name type="common">European dodder</name>
    <dbReference type="NCBI Taxonomy" id="41803"/>
    <lineage>
        <taxon>Eukaryota</taxon>
        <taxon>Viridiplantae</taxon>
        <taxon>Streptophyta</taxon>
        <taxon>Embryophyta</taxon>
        <taxon>Tracheophyta</taxon>
        <taxon>Spermatophyta</taxon>
        <taxon>Magnoliopsida</taxon>
        <taxon>eudicotyledons</taxon>
        <taxon>Gunneridae</taxon>
        <taxon>Pentapetalae</taxon>
        <taxon>asterids</taxon>
        <taxon>lamiids</taxon>
        <taxon>Solanales</taxon>
        <taxon>Convolvulaceae</taxon>
        <taxon>Cuscuteae</taxon>
        <taxon>Cuscuta</taxon>
        <taxon>Cuscuta subgen. Cuscuta</taxon>
    </lineage>
</organism>
<evidence type="ECO:0000256" key="6">
    <source>
        <dbReference type="ARBA" id="ARBA00023136"/>
    </source>
</evidence>
<dbReference type="InterPro" id="IPR004326">
    <property type="entry name" value="Mlo"/>
</dbReference>
<sequence length="125" mass="14689">MHECYLSSYSIFFIFIPLLQNKNAMHRSLFTKFNCSLNSLLLLVGTKLEHIITELAQAFAERESKDASDELFWFKSPKLVLHLIHFILFQNSFEIAFFFWIASTYGFRSCIMERLDFSVSLSRSL</sequence>
<evidence type="ECO:0000313" key="9">
    <source>
        <dbReference type="EMBL" id="CAH9069160.1"/>
    </source>
</evidence>
<evidence type="ECO:0000256" key="8">
    <source>
        <dbReference type="SAM" id="Phobius"/>
    </source>
</evidence>
<dbReference type="Proteomes" id="UP001152484">
    <property type="component" value="Unassembled WGS sequence"/>
</dbReference>
<keyword evidence="7" id="KW-0568">Pathogenesis-related protein</keyword>
<proteinExistence type="inferred from homology"/>
<keyword evidence="6 8" id="KW-0472">Membrane</keyword>
<evidence type="ECO:0000256" key="4">
    <source>
        <dbReference type="ARBA" id="ARBA00022821"/>
    </source>
</evidence>
<dbReference type="EMBL" id="CAMAPE010000005">
    <property type="protein sequence ID" value="CAH9069160.1"/>
    <property type="molecule type" value="Genomic_DNA"/>
</dbReference>